<gene>
    <name evidence="2" type="ORF">SDC9_61537</name>
</gene>
<accession>A0A644XHB7</accession>
<dbReference type="AlphaFoldDB" id="A0A644XHB7"/>
<proteinExistence type="predicted"/>
<feature type="transmembrane region" description="Helical" evidence="1">
    <location>
        <begin position="12"/>
        <end position="31"/>
    </location>
</feature>
<keyword evidence="1" id="KW-0472">Membrane</keyword>
<sequence>MKTNSSFVGANSVVVLYTVSHVRLYVTLVIYPGDTKRMNLVGNNQPFDQVRLFEFRMLVVHLFDRLNHFFNSLKIFRLIWKTSFYQTDNFFVLHKKRI</sequence>
<comment type="caution">
    <text evidence="2">The sequence shown here is derived from an EMBL/GenBank/DDBJ whole genome shotgun (WGS) entry which is preliminary data.</text>
</comment>
<name>A0A644XHB7_9ZZZZ</name>
<keyword evidence="1" id="KW-0812">Transmembrane</keyword>
<protein>
    <submittedName>
        <fullName evidence="2">Uncharacterized protein</fullName>
    </submittedName>
</protein>
<evidence type="ECO:0000313" key="2">
    <source>
        <dbReference type="EMBL" id="MPM15171.1"/>
    </source>
</evidence>
<reference evidence="2" key="1">
    <citation type="submission" date="2019-08" db="EMBL/GenBank/DDBJ databases">
        <authorList>
            <person name="Kucharzyk K."/>
            <person name="Murdoch R.W."/>
            <person name="Higgins S."/>
            <person name="Loffler F."/>
        </authorList>
    </citation>
    <scope>NUCLEOTIDE SEQUENCE</scope>
</reference>
<organism evidence="2">
    <name type="scientific">bioreactor metagenome</name>
    <dbReference type="NCBI Taxonomy" id="1076179"/>
    <lineage>
        <taxon>unclassified sequences</taxon>
        <taxon>metagenomes</taxon>
        <taxon>ecological metagenomes</taxon>
    </lineage>
</organism>
<evidence type="ECO:0000256" key="1">
    <source>
        <dbReference type="SAM" id="Phobius"/>
    </source>
</evidence>
<keyword evidence="1" id="KW-1133">Transmembrane helix</keyword>
<dbReference type="EMBL" id="VSSQ01002398">
    <property type="protein sequence ID" value="MPM15171.1"/>
    <property type="molecule type" value="Genomic_DNA"/>
</dbReference>